<evidence type="ECO:0008006" key="3">
    <source>
        <dbReference type="Google" id="ProtNLM"/>
    </source>
</evidence>
<dbReference type="Proteomes" id="UP000001203">
    <property type="component" value="Chromosome circular"/>
</dbReference>
<proteinExistence type="predicted"/>
<dbReference type="EMBL" id="CP000806">
    <property type="protein sequence ID" value="ACB51684.1"/>
    <property type="molecule type" value="Genomic_DNA"/>
</dbReference>
<reference evidence="1 2" key="1">
    <citation type="journal article" date="2008" name="Proc. Natl. Acad. Sci. U.S.A.">
        <title>The genome of Cyanothece 51142, a unicellular diazotrophic cyanobacterium important in the marine nitrogen cycle.</title>
        <authorList>
            <person name="Welsh E.A."/>
            <person name="Liberton M."/>
            <person name="Stoeckel J."/>
            <person name="Loh T."/>
            <person name="Elvitigala T."/>
            <person name="Wang C."/>
            <person name="Wollam A."/>
            <person name="Fulton R.S."/>
            <person name="Clifton S.W."/>
            <person name="Jacobs J.M."/>
            <person name="Aurora R."/>
            <person name="Ghosh B.K."/>
            <person name="Sherman L.A."/>
            <person name="Smith R.D."/>
            <person name="Wilson R.K."/>
            <person name="Pakrasi H.B."/>
        </authorList>
    </citation>
    <scope>NUCLEOTIDE SEQUENCE [LARGE SCALE GENOMIC DNA]</scope>
    <source>
        <strain evidence="2">ATCC 51142 / BH68</strain>
    </source>
</reference>
<sequence>MATICRTHKLLFMMVPGTACSAIGKVLQEQFGGEWIPKEDIYENNSLKLSKKHNSISNLVKFNLISRIELPLYLKFGTVRNPFDAFTTEYQRAISDEWINQQIIVRTQLLADENKETGIIFLRQLEKQLRNQQQKTINLGFENWLDNYIYKYKKKENANFLKSFKTSLKKKFFYSSDYLPPIYSSLLYGVDKIIRFEYLESDFNKLLKEAGIINYSEWVSIPLNNPTKGKKPYQEYYTKRARNLVEKHFAKELSIFDYQFE</sequence>
<dbReference type="AlphaFoldDB" id="B1WQH3"/>
<dbReference type="KEGG" id="cyt:cce_2334"/>
<protein>
    <recommendedName>
        <fullName evidence="3">Sulfotransferase family protein</fullName>
    </recommendedName>
</protein>
<dbReference type="GO" id="GO:0016020">
    <property type="term" value="C:membrane"/>
    <property type="evidence" value="ECO:0007669"/>
    <property type="project" value="InterPro"/>
</dbReference>
<dbReference type="GO" id="GO:0008146">
    <property type="term" value="F:sulfotransferase activity"/>
    <property type="evidence" value="ECO:0007669"/>
    <property type="project" value="InterPro"/>
</dbReference>
<organism evidence="1 2">
    <name type="scientific">Crocosphaera subtropica (strain ATCC 51142 / BH68)</name>
    <name type="common">Cyanothece sp. (strain ATCC 51142)</name>
    <dbReference type="NCBI Taxonomy" id="43989"/>
    <lineage>
        <taxon>Bacteria</taxon>
        <taxon>Bacillati</taxon>
        <taxon>Cyanobacteriota</taxon>
        <taxon>Cyanophyceae</taxon>
        <taxon>Oscillatoriophycideae</taxon>
        <taxon>Chroococcales</taxon>
        <taxon>Aphanothecaceae</taxon>
        <taxon>Crocosphaera</taxon>
        <taxon>Crocosphaera subtropica</taxon>
    </lineage>
</organism>
<dbReference type="InterPro" id="IPR005331">
    <property type="entry name" value="Sulfotransferase"/>
</dbReference>
<dbReference type="OrthoDB" id="583135at2"/>
<dbReference type="Pfam" id="PF03567">
    <property type="entry name" value="Sulfotransfer_2"/>
    <property type="match status" value="1"/>
</dbReference>
<name>B1WQH3_CROS5</name>
<dbReference type="eggNOG" id="ENOG5032VNX">
    <property type="taxonomic scope" value="Bacteria"/>
</dbReference>
<evidence type="ECO:0000313" key="1">
    <source>
        <dbReference type="EMBL" id="ACB51684.1"/>
    </source>
</evidence>
<keyword evidence="2" id="KW-1185">Reference proteome</keyword>
<gene>
    <name evidence="1" type="ordered locus">cce_2334</name>
</gene>
<dbReference type="HOGENOM" id="CLU_936019_0_0_3"/>
<evidence type="ECO:0000313" key="2">
    <source>
        <dbReference type="Proteomes" id="UP000001203"/>
    </source>
</evidence>
<accession>B1WQH3</accession>
<dbReference type="STRING" id="43989.cce_2334"/>
<dbReference type="RefSeq" id="WP_012361858.1">
    <property type="nucleotide sequence ID" value="NC_010546.1"/>
</dbReference>